<dbReference type="Proteomes" id="UP000502677">
    <property type="component" value="Chromosome"/>
</dbReference>
<feature type="DNA-binding region" description="H-T-H motif" evidence="2">
    <location>
        <begin position="29"/>
        <end position="48"/>
    </location>
</feature>
<dbReference type="Pfam" id="PF00440">
    <property type="entry name" value="TetR_N"/>
    <property type="match status" value="1"/>
</dbReference>
<dbReference type="EMBL" id="CP049863">
    <property type="protein sequence ID" value="QIK63771.1"/>
    <property type="molecule type" value="Genomic_DNA"/>
</dbReference>
<dbReference type="PANTHER" id="PTHR43479">
    <property type="entry name" value="ACREF/ENVCD OPERON REPRESSOR-RELATED"/>
    <property type="match status" value="1"/>
</dbReference>
<evidence type="ECO:0000256" key="1">
    <source>
        <dbReference type="ARBA" id="ARBA00023125"/>
    </source>
</evidence>
<dbReference type="InterPro" id="IPR050624">
    <property type="entry name" value="HTH-type_Tx_Regulator"/>
</dbReference>
<organism evidence="4 5">
    <name type="scientific">Leucobacter viscericola</name>
    <dbReference type="NCBI Taxonomy" id="2714935"/>
    <lineage>
        <taxon>Bacteria</taxon>
        <taxon>Bacillati</taxon>
        <taxon>Actinomycetota</taxon>
        <taxon>Actinomycetes</taxon>
        <taxon>Micrococcales</taxon>
        <taxon>Microbacteriaceae</taxon>
        <taxon>Leucobacter</taxon>
    </lineage>
</organism>
<evidence type="ECO:0000256" key="2">
    <source>
        <dbReference type="PROSITE-ProRule" id="PRU00335"/>
    </source>
</evidence>
<evidence type="ECO:0000313" key="5">
    <source>
        <dbReference type="Proteomes" id="UP000502677"/>
    </source>
</evidence>
<dbReference type="KEGG" id="lvi:G7068_11685"/>
<evidence type="ECO:0000259" key="3">
    <source>
        <dbReference type="PROSITE" id="PS50977"/>
    </source>
</evidence>
<dbReference type="PROSITE" id="PS50977">
    <property type="entry name" value="HTH_TETR_2"/>
    <property type="match status" value="1"/>
</dbReference>
<dbReference type="SUPFAM" id="SSF46689">
    <property type="entry name" value="Homeodomain-like"/>
    <property type="match status" value="1"/>
</dbReference>
<name>A0A6G7XHD1_9MICO</name>
<dbReference type="PANTHER" id="PTHR43479:SF11">
    <property type="entry name" value="ACREF_ENVCD OPERON REPRESSOR-RELATED"/>
    <property type="match status" value="1"/>
</dbReference>
<dbReference type="RefSeq" id="WP_166292113.1">
    <property type="nucleotide sequence ID" value="NZ_CP049863.1"/>
</dbReference>
<dbReference type="InterPro" id="IPR001647">
    <property type="entry name" value="HTH_TetR"/>
</dbReference>
<gene>
    <name evidence="4" type="ORF">G7068_11685</name>
</gene>
<keyword evidence="5" id="KW-1185">Reference proteome</keyword>
<accession>A0A6G7XHD1</accession>
<dbReference type="Gene3D" id="1.10.357.10">
    <property type="entry name" value="Tetracycline Repressor, domain 2"/>
    <property type="match status" value="1"/>
</dbReference>
<reference evidence="4 5" key="1">
    <citation type="submission" date="2020-03" db="EMBL/GenBank/DDBJ databases">
        <title>Leucobacter sp. nov., isolated from beetles.</title>
        <authorList>
            <person name="Hyun D.-W."/>
            <person name="Bae J.-W."/>
        </authorList>
    </citation>
    <scope>NUCLEOTIDE SEQUENCE [LARGE SCALE GENOMIC DNA]</scope>
    <source>
        <strain evidence="4 5">HDW9C</strain>
    </source>
</reference>
<feature type="domain" description="HTH tetR-type" evidence="3">
    <location>
        <begin position="6"/>
        <end position="66"/>
    </location>
</feature>
<proteinExistence type="predicted"/>
<evidence type="ECO:0000313" key="4">
    <source>
        <dbReference type="EMBL" id="QIK63771.1"/>
    </source>
</evidence>
<dbReference type="InterPro" id="IPR009057">
    <property type="entry name" value="Homeodomain-like_sf"/>
</dbReference>
<protein>
    <submittedName>
        <fullName evidence="4">TetR/AcrR family transcriptional regulator</fullName>
    </submittedName>
</protein>
<sequence length="181" mass="19566">MDPRAARTIATLHATILELAAVRPIGEIPVTEIVAHAGVNRSSLYQHFTDREELLASALETIESAGTRINRPVLVTDPAQPPTEIHRFIEHFAEYAPVYRLALGPQGSARVAARVRARTIDLVKEGLELSSTDSTGGVPLEIEAAGIAGGLLGIIEAWIQQDPMPDTDTASLWLWAFLASR</sequence>
<dbReference type="GO" id="GO:0003677">
    <property type="term" value="F:DNA binding"/>
    <property type="evidence" value="ECO:0007669"/>
    <property type="project" value="UniProtKB-UniRule"/>
</dbReference>
<keyword evidence="1 2" id="KW-0238">DNA-binding</keyword>
<dbReference type="AlphaFoldDB" id="A0A6G7XHD1"/>